<evidence type="ECO:0000256" key="1">
    <source>
        <dbReference type="SAM" id="MobiDB-lite"/>
    </source>
</evidence>
<feature type="region of interest" description="Disordered" evidence="1">
    <location>
        <begin position="1"/>
        <end position="79"/>
    </location>
</feature>
<keyword evidence="3" id="KW-1185">Reference proteome</keyword>
<accession>A0AAE1C6T5</accession>
<feature type="compositionally biased region" description="Basic and acidic residues" evidence="1">
    <location>
        <begin position="15"/>
        <end position="46"/>
    </location>
</feature>
<evidence type="ECO:0000313" key="3">
    <source>
        <dbReference type="Proteomes" id="UP001274830"/>
    </source>
</evidence>
<dbReference type="AlphaFoldDB" id="A0AAE1C6T5"/>
<protein>
    <submittedName>
        <fullName evidence="2">Uncharacterized protein</fullName>
    </submittedName>
</protein>
<dbReference type="Proteomes" id="UP001274830">
    <property type="component" value="Unassembled WGS sequence"/>
</dbReference>
<gene>
    <name evidence="2" type="ORF">LTR78_000661</name>
</gene>
<comment type="caution">
    <text evidence="2">The sequence shown here is derived from an EMBL/GenBank/DDBJ whole genome shotgun (WGS) entry which is preliminary data.</text>
</comment>
<feature type="compositionally biased region" description="Polar residues" evidence="1">
    <location>
        <begin position="47"/>
        <end position="58"/>
    </location>
</feature>
<evidence type="ECO:0000313" key="2">
    <source>
        <dbReference type="EMBL" id="KAK3680283.1"/>
    </source>
</evidence>
<name>A0AAE1C6T5_9PEZI</name>
<reference evidence="2" key="1">
    <citation type="submission" date="2023-07" db="EMBL/GenBank/DDBJ databases">
        <title>Black Yeasts Isolated from many extreme environments.</title>
        <authorList>
            <person name="Coleine C."/>
            <person name="Stajich J.E."/>
            <person name="Selbmann L."/>
        </authorList>
    </citation>
    <scope>NUCLEOTIDE SEQUENCE</scope>
    <source>
        <strain evidence="2">CCFEE 5485</strain>
    </source>
</reference>
<dbReference type="EMBL" id="JAUTXT010000001">
    <property type="protein sequence ID" value="KAK3680283.1"/>
    <property type="molecule type" value="Genomic_DNA"/>
</dbReference>
<sequence length="79" mass="8912">MPSESTPTLDVLRANAERNHQTFLKDMRDKTTKTEEGESTHSDDKQQQQTESTGTVQQGKDAKKDKAASDYADGWLRLK</sequence>
<proteinExistence type="predicted"/>
<organism evidence="2 3">
    <name type="scientific">Recurvomyces mirabilis</name>
    <dbReference type="NCBI Taxonomy" id="574656"/>
    <lineage>
        <taxon>Eukaryota</taxon>
        <taxon>Fungi</taxon>
        <taxon>Dikarya</taxon>
        <taxon>Ascomycota</taxon>
        <taxon>Pezizomycotina</taxon>
        <taxon>Dothideomycetes</taxon>
        <taxon>Dothideomycetidae</taxon>
        <taxon>Mycosphaerellales</taxon>
        <taxon>Teratosphaeriaceae</taxon>
        <taxon>Recurvomyces</taxon>
    </lineage>
</organism>